<accession>A0ABC8UB93</accession>
<dbReference type="Pfam" id="PF00557">
    <property type="entry name" value="Peptidase_M24"/>
    <property type="match status" value="1"/>
</dbReference>
<evidence type="ECO:0000313" key="2">
    <source>
        <dbReference type="EMBL" id="CAK9177240.1"/>
    </source>
</evidence>
<dbReference type="Proteomes" id="UP001642360">
    <property type="component" value="Unassembled WGS sequence"/>
</dbReference>
<dbReference type="Gene3D" id="3.90.230.10">
    <property type="entry name" value="Creatinase/methionine aminopeptidase superfamily"/>
    <property type="match status" value="1"/>
</dbReference>
<gene>
    <name evidence="2" type="ORF">ILEXP_LOCUS47119</name>
</gene>
<sequence>DLNETFIVGDIDETYRQLVQCVMSAWRKAISIGYVLILKLEDGDILNVDVIVYYKVVHGDLNGTFFVGDIDETYQQPVHCTYECLEKAMSI</sequence>
<dbReference type="InterPro" id="IPR000994">
    <property type="entry name" value="Pept_M24"/>
</dbReference>
<comment type="caution">
    <text evidence="2">The sequence shown here is derived from an EMBL/GenBank/DDBJ whole genome shotgun (WGS) entry which is preliminary data.</text>
</comment>
<dbReference type="InterPro" id="IPR036005">
    <property type="entry name" value="Creatinase/aminopeptidase-like"/>
</dbReference>
<reference evidence="2 3" key="1">
    <citation type="submission" date="2024-02" db="EMBL/GenBank/DDBJ databases">
        <authorList>
            <person name="Vignale AGUSTIN F."/>
            <person name="Sosa J E."/>
            <person name="Modenutti C."/>
        </authorList>
    </citation>
    <scope>NUCLEOTIDE SEQUENCE [LARGE SCALE GENOMIC DNA]</scope>
</reference>
<feature type="non-terminal residue" evidence="2">
    <location>
        <position position="1"/>
    </location>
</feature>
<dbReference type="EMBL" id="CAUOFW020007008">
    <property type="protein sequence ID" value="CAK9177240.1"/>
    <property type="molecule type" value="Genomic_DNA"/>
</dbReference>
<proteinExistence type="predicted"/>
<protein>
    <recommendedName>
        <fullName evidence="1">Peptidase M24 domain-containing protein</fullName>
    </recommendedName>
</protein>
<feature type="domain" description="Peptidase M24" evidence="1">
    <location>
        <begin position="39"/>
        <end position="90"/>
    </location>
</feature>
<evidence type="ECO:0000313" key="3">
    <source>
        <dbReference type="Proteomes" id="UP001642360"/>
    </source>
</evidence>
<organism evidence="2 3">
    <name type="scientific">Ilex paraguariensis</name>
    <name type="common">yerba mate</name>
    <dbReference type="NCBI Taxonomy" id="185542"/>
    <lineage>
        <taxon>Eukaryota</taxon>
        <taxon>Viridiplantae</taxon>
        <taxon>Streptophyta</taxon>
        <taxon>Embryophyta</taxon>
        <taxon>Tracheophyta</taxon>
        <taxon>Spermatophyta</taxon>
        <taxon>Magnoliopsida</taxon>
        <taxon>eudicotyledons</taxon>
        <taxon>Gunneridae</taxon>
        <taxon>Pentapetalae</taxon>
        <taxon>asterids</taxon>
        <taxon>campanulids</taxon>
        <taxon>Aquifoliales</taxon>
        <taxon>Aquifoliaceae</taxon>
        <taxon>Ilex</taxon>
    </lineage>
</organism>
<evidence type="ECO:0000259" key="1">
    <source>
        <dbReference type="Pfam" id="PF00557"/>
    </source>
</evidence>
<keyword evidence="3" id="KW-1185">Reference proteome</keyword>
<dbReference type="AlphaFoldDB" id="A0ABC8UB93"/>
<feature type="non-terminal residue" evidence="2">
    <location>
        <position position="91"/>
    </location>
</feature>
<dbReference type="PANTHER" id="PTHR43330">
    <property type="entry name" value="METHIONINE AMINOPEPTIDASE"/>
    <property type="match status" value="1"/>
</dbReference>
<name>A0ABC8UB93_9AQUA</name>
<dbReference type="SUPFAM" id="SSF55920">
    <property type="entry name" value="Creatinase/aminopeptidase"/>
    <property type="match status" value="1"/>
</dbReference>
<dbReference type="PANTHER" id="PTHR43330:SF7">
    <property type="entry name" value="METHIONINE AMINOPEPTIDASE 1"/>
    <property type="match status" value="1"/>
</dbReference>